<name>A0A1G1Y7L8_9BACT</name>
<dbReference type="Pfam" id="PF02142">
    <property type="entry name" value="MGS"/>
    <property type="match status" value="1"/>
</dbReference>
<dbReference type="SMART" id="SM00798">
    <property type="entry name" value="AICARFT_IMPCHas"/>
    <property type="match status" value="1"/>
</dbReference>
<dbReference type="GO" id="GO:0003937">
    <property type="term" value="F:IMP cyclohydrolase activity"/>
    <property type="evidence" value="ECO:0007669"/>
    <property type="project" value="InterPro"/>
</dbReference>
<dbReference type="GO" id="GO:0006189">
    <property type="term" value="P:'de novo' IMP biosynthetic process"/>
    <property type="evidence" value="ECO:0007669"/>
    <property type="project" value="UniProtKB-UniPathway"/>
</dbReference>
<evidence type="ECO:0000256" key="1">
    <source>
        <dbReference type="ARBA" id="ARBA00004844"/>
    </source>
</evidence>
<dbReference type="Gene3D" id="3.40.50.1380">
    <property type="entry name" value="Methylglyoxal synthase-like domain"/>
    <property type="match status" value="1"/>
</dbReference>
<evidence type="ECO:0000313" key="10">
    <source>
        <dbReference type="Proteomes" id="UP000178432"/>
    </source>
</evidence>
<dbReference type="SUPFAM" id="SSF53927">
    <property type="entry name" value="Cytidine deaminase-like"/>
    <property type="match status" value="1"/>
</dbReference>
<dbReference type="AlphaFoldDB" id="A0A1G1Y7L8"/>
<evidence type="ECO:0000259" key="8">
    <source>
        <dbReference type="PROSITE" id="PS51855"/>
    </source>
</evidence>
<dbReference type="Pfam" id="PF01808">
    <property type="entry name" value="AICARFT_IMPCHas"/>
    <property type="match status" value="1"/>
</dbReference>
<dbReference type="UniPathway" id="UPA00074">
    <property type="reaction ID" value="UER00133"/>
</dbReference>
<reference evidence="9 10" key="1">
    <citation type="journal article" date="2016" name="Nat. Commun.">
        <title>Thousands of microbial genomes shed light on interconnected biogeochemical processes in an aquifer system.</title>
        <authorList>
            <person name="Anantharaman K."/>
            <person name="Brown C.T."/>
            <person name="Hug L.A."/>
            <person name="Sharon I."/>
            <person name="Castelle C.J."/>
            <person name="Probst A.J."/>
            <person name="Thomas B.C."/>
            <person name="Singh A."/>
            <person name="Wilkins M.J."/>
            <person name="Karaoz U."/>
            <person name="Brodie E.L."/>
            <person name="Williams K.H."/>
            <person name="Hubbard S.S."/>
            <person name="Banfield J.F."/>
        </authorList>
    </citation>
    <scope>NUCLEOTIDE SEQUENCE [LARGE SCALE GENOMIC DNA]</scope>
</reference>
<dbReference type="SMART" id="SM00851">
    <property type="entry name" value="MGS"/>
    <property type="match status" value="1"/>
</dbReference>
<dbReference type="PIRSF" id="PIRSF000414">
    <property type="entry name" value="AICARFT_IMPCHas"/>
    <property type="match status" value="1"/>
</dbReference>
<dbReference type="GO" id="GO:0004643">
    <property type="term" value="F:phosphoribosylaminoimidazolecarboxamide formyltransferase activity"/>
    <property type="evidence" value="ECO:0007669"/>
    <property type="project" value="InterPro"/>
</dbReference>
<accession>A0A1G1Y7L8</accession>
<dbReference type="GO" id="GO:0005829">
    <property type="term" value="C:cytosol"/>
    <property type="evidence" value="ECO:0007669"/>
    <property type="project" value="TreeGrafter"/>
</dbReference>
<comment type="pathway">
    <text evidence="2">Purine metabolism; IMP biosynthesis via de novo pathway; 5-formamido-1-(5-phospho-D-ribosyl)imidazole-4-carboxamide from 5-amino-1-(5-phospho-D-ribosyl)imidazole-4-carboxamide (10-formyl THF route): step 1/1.</text>
</comment>
<evidence type="ECO:0000256" key="2">
    <source>
        <dbReference type="ARBA" id="ARBA00004954"/>
    </source>
</evidence>
<dbReference type="InterPro" id="IPR016193">
    <property type="entry name" value="Cytidine_deaminase-like"/>
</dbReference>
<feature type="domain" description="MGS-like" evidence="8">
    <location>
        <begin position="1"/>
        <end position="149"/>
    </location>
</feature>
<protein>
    <recommendedName>
        <fullName evidence="8">MGS-like domain-containing protein</fullName>
    </recommendedName>
</protein>
<evidence type="ECO:0000256" key="3">
    <source>
        <dbReference type="ARBA" id="ARBA00007667"/>
    </source>
</evidence>
<dbReference type="PANTHER" id="PTHR11692">
    <property type="entry name" value="BIFUNCTIONAL PURINE BIOSYNTHESIS PROTEIN PURH"/>
    <property type="match status" value="1"/>
</dbReference>
<dbReference type="InterPro" id="IPR024051">
    <property type="entry name" value="AICAR_Tfase_dup_dom_sf"/>
</dbReference>
<evidence type="ECO:0000256" key="5">
    <source>
        <dbReference type="ARBA" id="ARBA00022755"/>
    </source>
</evidence>
<dbReference type="PROSITE" id="PS51855">
    <property type="entry name" value="MGS"/>
    <property type="match status" value="1"/>
</dbReference>
<comment type="similarity">
    <text evidence="3">Belongs to the PurH family.</text>
</comment>
<keyword evidence="6" id="KW-0378">Hydrolase</keyword>
<keyword evidence="5" id="KW-0658">Purine biosynthesis</keyword>
<dbReference type="Proteomes" id="UP000178432">
    <property type="component" value="Unassembled WGS sequence"/>
</dbReference>
<keyword evidence="7" id="KW-0511">Multifunctional enzyme</keyword>
<evidence type="ECO:0000256" key="4">
    <source>
        <dbReference type="ARBA" id="ARBA00022679"/>
    </source>
</evidence>
<dbReference type="InterPro" id="IPR011607">
    <property type="entry name" value="MGS-like_dom"/>
</dbReference>
<dbReference type="SUPFAM" id="SSF52335">
    <property type="entry name" value="Methylglyoxal synthase-like"/>
    <property type="match status" value="1"/>
</dbReference>
<sequence length="549" mass="59990">MSESGKKKTALISVYTKDGIEDFAGRLVKLGWEILSSGGTAKFLAEKGIPVKDVAELVGGGAILGHRVVTLSREVHAGLLARDNEEDRAELENLGVPFIDMVVCDFYPLREEIAKEGATVDSVINQTDIGGPTMVRSGAKGGRIVVIDPLDRKTVIEQLEFNDVVTPGVRQYLRAKAEYIVAGYCLDSVRFHGKDGYDGLLGIVVMDLAYGENRDQSPAALYAADLADPLAWGKFNVLTGQPSYISIGDGDRALGVMCALAESFRFNLKKVPQIAVACKHGNPCGIGVSFESPTEALLKALMGDSLAVMGAEVMINFAIDKDLGLLLFRVPDKQRERVGREFWGIDVLYAPAVDADTIELLGKKDRRRILVNPALADPHDSKQEFMLEPVRGGFLRQKSYHYILDFSNLHSQTGEMSESQKIDAIIAWAAAWRSVSNTVALAKEGMLIGLGCGQQDRIACVQLCLDRAKRAGHDTTGAIFASDAFFPFARRKREEDPREGSELLWEALCAGGIVPYDGKNAQEVYDFFNQHHLLVGFLPPEHRGFFGHG</sequence>
<gene>
    <name evidence="9" type="ORF">A2663_02230</name>
</gene>
<dbReference type="Gene3D" id="3.40.140.20">
    <property type="match status" value="2"/>
</dbReference>
<dbReference type="PANTHER" id="PTHR11692:SF0">
    <property type="entry name" value="BIFUNCTIONAL PURINE BIOSYNTHESIS PROTEIN ATIC"/>
    <property type="match status" value="1"/>
</dbReference>
<dbReference type="InterPro" id="IPR036914">
    <property type="entry name" value="MGS-like_dom_sf"/>
</dbReference>
<comment type="caution">
    <text evidence="9">The sequence shown here is derived from an EMBL/GenBank/DDBJ whole genome shotgun (WGS) entry which is preliminary data.</text>
</comment>
<proteinExistence type="inferred from homology"/>
<comment type="pathway">
    <text evidence="1">Purine metabolism; IMP biosynthesis via de novo pathway; IMP from 5-formamido-1-(5-phospho-D-ribosyl)imidazole-4-carboxamide: step 1/1.</text>
</comment>
<evidence type="ECO:0000256" key="6">
    <source>
        <dbReference type="ARBA" id="ARBA00022801"/>
    </source>
</evidence>
<organism evidence="9 10">
    <name type="scientific">Candidatus Buchananbacteria bacterium RIFCSPHIGHO2_01_FULL_46_12</name>
    <dbReference type="NCBI Taxonomy" id="1797536"/>
    <lineage>
        <taxon>Bacteria</taxon>
        <taxon>Candidatus Buchananiibacteriota</taxon>
    </lineage>
</organism>
<dbReference type="InterPro" id="IPR002695">
    <property type="entry name" value="PurH-like"/>
</dbReference>
<evidence type="ECO:0000313" key="9">
    <source>
        <dbReference type="EMBL" id="OGY48333.1"/>
    </source>
</evidence>
<dbReference type="EMBL" id="MHIF01000015">
    <property type="protein sequence ID" value="OGY48333.1"/>
    <property type="molecule type" value="Genomic_DNA"/>
</dbReference>
<evidence type="ECO:0000256" key="7">
    <source>
        <dbReference type="ARBA" id="ARBA00023268"/>
    </source>
</evidence>
<keyword evidence="4" id="KW-0808">Transferase</keyword>